<protein>
    <submittedName>
        <fullName evidence="2">Uncharacterized protein</fullName>
    </submittedName>
</protein>
<dbReference type="PANTHER" id="PTHR37487">
    <property type="entry name" value="CHROMOSOME 1, WHOLE GENOME SHOTGUN SEQUENCE"/>
    <property type="match status" value="1"/>
</dbReference>
<organism evidence="2 3">
    <name type="scientific">Neolentinus lepideus HHB14362 ss-1</name>
    <dbReference type="NCBI Taxonomy" id="1314782"/>
    <lineage>
        <taxon>Eukaryota</taxon>
        <taxon>Fungi</taxon>
        <taxon>Dikarya</taxon>
        <taxon>Basidiomycota</taxon>
        <taxon>Agaricomycotina</taxon>
        <taxon>Agaricomycetes</taxon>
        <taxon>Gloeophyllales</taxon>
        <taxon>Gloeophyllaceae</taxon>
        <taxon>Neolentinus</taxon>
    </lineage>
</organism>
<proteinExistence type="predicted"/>
<dbReference type="AlphaFoldDB" id="A0A165VJ38"/>
<gene>
    <name evidence="2" type="ORF">NEOLEDRAFT_1106320</name>
</gene>
<evidence type="ECO:0000313" key="2">
    <source>
        <dbReference type="EMBL" id="KZT29747.1"/>
    </source>
</evidence>
<reference evidence="2 3" key="1">
    <citation type="journal article" date="2016" name="Mol. Biol. Evol.">
        <title>Comparative Genomics of Early-Diverging Mushroom-Forming Fungi Provides Insights into the Origins of Lignocellulose Decay Capabilities.</title>
        <authorList>
            <person name="Nagy L.G."/>
            <person name="Riley R."/>
            <person name="Tritt A."/>
            <person name="Adam C."/>
            <person name="Daum C."/>
            <person name="Floudas D."/>
            <person name="Sun H."/>
            <person name="Yadav J.S."/>
            <person name="Pangilinan J."/>
            <person name="Larsson K.H."/>
            <person name="Matsuura K."/>
            <person name="Barry K."/>
            <person name="Labutti K."/>
            <person name="Kuo R."/>
            <person name="Ohm R.A."/>
            <person name="Bhattacharya S.S."/>
            <person name="Shirouzu T."/>
            <person name="Yoshinaga Y."/>
            <person name="Martin F.M."/>
            <person name="Grigoriev I.V."/>
            <person name="Hibbett D.S."/>
        </authorList>
    </citation>
    <scope>NUCLEOTIDE SEQUENCE [LARGE SCALE GENOMIC DNA]</scope>
    <source>
        <strain evidence="2 3">HHB14362 ss-1</strain>
    </source>
</reference>
<dbReference type="PANTHER" id="PTHR37487:SF3">
    <property type="entry name" value="CLEAVAGE_POLYADENYLATION SPECIFICITY FACTOR A SUBUNIT N-TERMINAL DOMAIN-CONTAINING PROTEIN"/>
    <property type="match status" value="1"/>
</dbReference>
<name>A0A165VJ38_9AGAM</name>
<keyword evidence="3" id="KW-1185">Reference proteome</keyword>
<accession>A0A165VJ38</accession>
<keyword evidence="1" id="KW-0732">Signal</keyword>
<feature type="chain" id="PRO_5007868145" evidence="1">
    <location>
        <begin position="22"/>
        <end position="217"/>
    </location>
</feature>
<feature type="signal peptide" evidence="1">
    <location>
        <begin position="1"/>
        <end position="21"/>
    </location>
</feature>
<dbReference type="EMBL" id="KV425553">
    <property type="protein sequence ID" value="KZT29747.1"/>
    <property type="molecule type" value="Genomic_DNA"/>
</dbReference>
<evidence type="ECO:0000256" key="1">
    <source>
        <dbReference type="SAM" id="SignalP"/>
    </source>
</evidence>
<dbReference type="InParanoid" id="A0A165VJ38"/>
<dbReference type="Proteomes" id="UP000076761">
    <property type="component" value="Unassembled WGS sequence"/>
</dbReference>
<dbReference type="OrthoDB" id="3259746at2759"/>
<evidence type="ECO:0000313" key="3">
    <source>
        <dbReference type="Proteomes" id="UP000076761"/>
    </source>
</evidence>
<sequence>MLATLFSSTLFFALAIRSASADFSIDTPQLTQCGDAHVTWENTGAGPYNLIVVPASDPCSDVLADLGDHQGTSMSWKVNFPAGTQLMFSLEDDNGDEAWSGSMTVGGSSDASCLPAVSSSAAASSAAASSAAASSSAAVSSSAAASGSSARTTLVVSPAATGAAKAAATVSASSSGAAVPVGAANAGLDPTSGAFSVRQFSTPVMLLSAVAALVALA</sequence>